<keyword evidence="4" id="KW-1185">Reference proteome</keyword>
<keyword evidence="1" id="KW-0812">Transmembrane</keyword>
<gene>
    <name evidence="3" type="ORF">GQF02_11520</name>
</gene>
<dbReference type="GO" id="GO:0020037">
    <property type="term" value="F:heme binding"/>
    <property type="evidence" value="ECO:0007669"/>
    <property type="project" value="InterPro"/>
</dbReference>
<dbReference type="PANTHER" id="PTHR38034">
    <property type="entry name" value="INNER MEMBRANE PROTEIN YPJD"/>
    <property type="match status" value="1"/>
</dbReference>
<dbReference type="PANTHER" id="PTHR38034:SF1">
    <property type="entry name" value="INNER MEMBRANE PROTEIN YPJD"/>
    <property type="match status" value="1"/>
</dbReference>
<dbReference type="InterPro" id="IPR002541">
    <property type="entry name" value="Cyt_c_assembly"/>
</dbReference>
<keyword evidence="1" id="KW-1133">Transmembrane helix</keyword>
<feature type="transmembrane region" description="Helical" evidence="1">
    <location>
        <begin position="72"/>
        <end position="91"/>
    </location>
</feature>
<evidence type="ECO:0000256" key="1">
    <source>
        <dbReference type="SAM" id="Phobius"/>
    </source>
</evidence>
<feature type="transmembrane region" description="Helical" evidence="1">
    <location>
        <begin position="247"/>
        <end position="266"/>
    </location>
</feature>
<protein>
    <submittedName>
        <fullName evidence="3">Cytochrome C biogenesis protein</fullName>
    </submittedName>
</protein>
<feature type="transmembrane region" description="Helical" evidence="1">
    <location>
        <begin position="43"/>
        <end position="60"/>
    </location>
</feature>
<evidence type="ECO:0000313" key="3">
    <source>
        <dbReference type="EMBL" id="MXR37607.1"/>
    </source>
</evidence>
<feature type="domain" description="Cytochrome c assembly protein" evidence="2">
    <location>
        <begin position="46"/>
        <end position="269"/>
    </location>
</feature>
<dbReference type="InterPro" id="IPR052372">
    <property type="entry name" value="YpjD/HemX"/>
</dbReference>
<accession>A0A845BLR8</accession>
<feature type="transmembrane region" description="Helical" evidence="1">
    <location>
        <begin position="217"/>
        <end position="235"/>
    </location>
</feature>
<feature type="transmembrane region" description="Helical" evidence="1">
    <location>
        <begin position="98"/>
        <end position="116"/>
    </location>
</feature>
<feature type="transmembrane region" description="Helical" evidence="1">
    <location>
        <begin position="175"/>
        <end position="197"/>
    </location>
</feature>
<feature type="transmembrane region" description="Helical" evidence="1">
    <location>
        <begin position="6"/>
        <end position="22"/>
    </location>
</feature>
<evidence type="ECO:0000259" key="2">
    <source>
        <dbReference type="Pfam" id="PF01578"/>
    </source>
</evidence>
<reference evidence="3 4" key="1">
    <citation type="submission" date="2019-12" db="EMBL/GenBank/DDBJ databases">
        <title>Neisseriaceae gen. nov. sp. Genome sequencing and assembly.</title>
        <authorList>
            <person name="Liu Z."/>
            <person name="Li A."/>
        </authorList>
    </citation>
    <scope>NUCLEOTIDE SEQUENCE [LARGE SCALE GENOMIC DNA]</scope>
    <source>
        <strain evidence="3 4">B2N2-7</strain>
    </source>
</reference>
<name>A0A845BLR8_9NEIS</name>
<evidence type="ECO:0000313" key="4">
    <source>
        <dbReference type="Proteomes" id="UP000467214"/>
    </source>
</evidence>
<comment type="caution">
    <text evidence="3">The sequence shown here is derived from an EMBL/GenBank/DDBJ whole genome shotgun (WGS) entry which is preliminary data.</text>
</comment>
<proteinExistence type="predicted"/>
<dbReference type="Proteomes" id="UP000467214">
    <property type="component" value="Unassembled WGS sequence"/>
</dbReference>
<dbReference type="AlphaFoldDB" id="A0A845BLR8"/>
<keyword evidence="1" id="KW-0472">Membrane</keyword>
<sequence length="272" mass="29975">MSGFLFALSLCLLLAYFALSWHHIGHWKGRAVLPRAPRIEHGVLGLVLLAHAVLVLLPLLSGAHLDLGLGRALSTVVWLMLLIYWTSSFFYRVEGLQLLMLPLAVVALGVELLLPGHHLSYELANPLFALHLLVSMLAYSLFAIAALLAMLMLVLDRALHARRATTFTRQLPPLLSLEAMMFQVIAVGFALLTVSLLTGILFSEQMFATPFTLNHKIVFACAAWLVFGGLLLGRVRHGWRGRLAVRWTLSGFGLLLVGYIGSKIVLELLLGR</sequence>
<feature type="transmembrane region" description="Helical" evidence="1">
    <location>
        <begin position="128"/>
        <end position="155"/>
    </location>
</feature>
<organism evidence="3 4">
    <name type="scientific">Craterilacuibacter sinensis</name>
    <dbReference type="NCBI Taxonomy" id="2686017"/>
    <lineage>
        <taxon>Bacteria</taxon>
        <taxon>Pseudomonadati</taxon>
        <taxon>Pseudomonadota</taxon>
        <taxon>Betaproteobacteria</taxon>
        <taxon>Neisseriales</taxon>
        <taxon>Neisseriaceae</taxon>
        <taxon>Craterilacuibacter</taxon>
    </lineage>
</organism>
<dbReference type="EMBL" id="WSSB01000010">
    <property type="protein sequence ID" value="MXR37607.1"/>
    <property type="molecule type" value="Genomic_DNA"/>
</dbReference>
<dbReference type="Pfam" id="PF01578">
    <property type="entry name" value="Cytochrom_C_asm"/>
    <property type="match status" value="1"/>
</dbReference>
<dbReference type="GO" id="GO:0017004">
    <property type="term" value="P:cytochrome complex assembly"/>
    <property type="evidence" value="ECO:0007669"/>
    <property type="project" value="InterPro"/>
</dbReference>